<evidence type="ECO:0000313" key="3">
    <source>
        <dbReference type="Proteomes" id="UP001501578"/>
    </source>
</evidence>
<keyword evidence="2" id="KW-0489">Methyltransferase</keyword>
<reference evidence="3" key="1">
    <citation type="journal article" date="2019" name="Int. J. Syst. Evol. Microbiol.">
        <title>The Global Catalogue of Microorganisms (GCM) 10K type strain sequencing project: providing services to taxonomists for standard genome sequencing and annotation.</title>
        <authorList>
            <consortium name="The Broad Institute Genomics Platform"/>
            <consortium name="The Broad Institute Genome Sequencing Center for Infectious Disease"/>
            <person name="Wu L."/>
            <person name="Ma J."/>
        </authorList>
    </citation>
    <scope>NUCLEOTIDE SEQUENCE [LARGE SCALE GENOMIC DNA]</scope>
    <source>
        <strain evidence="3">JCM 11136</strain>
    </source>
</reference>
<keyword evidence="2" id="KW-0808">Transferase</keyword>
<organism evidence="2 3">
    <name type="scientific">Nonomuraea longicatena</name>
    <dbReference type="NCBI Taxonomy" id="83682"/>
    <lineage>
        <taxon>Bacteria</taxon>
        <taxon>Bacillati</taxon>
        <taxon>Actinomycetota</taxon>
        <taxon>Actinomycetes</taxon>
        <taxon>Streptosporangiales</taxon>
        <taxon>Streptosporangiaceae</taxon>
        <taxon>Nonomuraea</taxon>
    </lineage>
</organism>
<dbReference type="InterPro" id="IPR041698">
    <property type="entry name" value="Methyltransf_25"/>
</dbReference>
<dbReference type="Proteomes" id="UP001501578">
    <property type="component" value="Unassembled WGS sequence"/>
</dbReference>
<dbReference type="Pfam" id="PF13649">
    <property type="entry name" value="Methyltransf_25"/>
    <property type="match status" value="1"/>
</dbReference>
<dbReference type="EMBL" id="BAAAHQ010000025">
    <property type="protein sequence ID" value="GAA0939782.1"/>
    <property type="molecule type" value="Genomic_DNA"/>
</dbReference>
<comment type="caution">
    <text evidence="2">The sequence shown here is derived from an EMBL/GenBank/DDBJ whole genome shotgun (WGS) entry which is preliminary data.</text>
</comment>
<dbReference type="RefSeq" id="WP_343952516.1">
    <property type="nucleotide sequence ID" value="NZ_BAAAHQ010000025.1"/>
</dbReference>
<dbReference type="SUPFAM" id="SSF53335">
    <property type="entry name" value="S-adenosyl-L-methionine-dependent methyltransferases"/>
    <property type="match status" value="1"/>
</dbReference>
<proteinExistence type="predicted"/>
<gene>
    <name evidence="2" type="ORF">GCM10009560_50740</name>
</gene>
<dbReference type="InterPro" id="IPR029063">
    <property type="entry name" value="SAM-dependent_MTases_sf"/>
</dbReference>
<dbReference type="InterPro" id="IPR050508">
    <property type="entry name" value="Methyltransf_Superfamily"/>
</dbReference>
<sequence length="208" mass="22650">MTEQAHPAVEAVRRGYDALSHRYRADDAEAGQYGPWVAELVSRTRPGGDVLDLGCGCGVPVARALVDAGLSVTGVDVSDVQIERARRLVPGAGFVRADATALEREEASLDAIVCLYTLIHLPLDAQPSLISRMARWLRPGGWLLATTGWQEWTGSDDAWLGGTARMWWSQADAATYHRWIGEAGLRVTAQEFVPEGDSGHALFWARKP</sequence>
<evidence type="ECO:0000313" key="2">
    <source>
        <dbReference type="EMBL" id="GAA0939782.1"/>
    </source>
</evidence>
<dbReference type="PANTHER" id="PTHR42912:SF45">
    <property type="entry name" value="23S RRNA (GUANINE(745)-N(1))-METHYLTRANSFERASE"/>
    <property type="match status" value="1"/>
</dbReference>
<dbReference type="GO" id="GO:0008168">
    <property type="term" value="F:methyltransferase activity"/>
    <property type="evidence" value="ECO:0007669"/>
    <property type="project" value="UniProtKB-KW"/>
</dbReference>
<accession>A0ABP4AQ70</accession>
<dbReference type="PANTHER" id="PTHR42912">
    <property type="entry name" value="METHYLTRANSFERASE"/>
    <property type="match status" value="1"/>
</dbReference>
<evidence type="ECO:0000259" key="1">
    <source>
        <dbReference type="Pfam" id="PF13649"/>
    </source>
</evidence>
<name>A0ABP4AQ70_9ACTN</name>
<dbReference type="Gene3D" id="3.40.50.150">
    <property type="entry name" value="Vaccinia Virus protein VP39"/>
    <property type="match status" value="1"/>
</dbReference>
<protein>
    <submittedName>
        <fullName evidence="2">Class I SAM-dependent methyltransferase</fullName>
    </submittedName>
</protein>
<dbReference type="GO" id="GO:0032259">
    <property type="term" value="P:methylation"/>
    <property type="evidence" value="ECO:0007669"/>
    <property type="project" value="UniProtKB-KW"/>
</dbReference>
<keyword evidence="3" id="KW-1185">Reference proteome</keyword>
<dbReference type="CDD" id="cd02440">
    <property type="entry name" value="AdoMet_MTases"/>
    <property type="match status" value="1"/>
</dbReference>
<feature type="domain" description="Methyltransferase" evidence="1">
    <location>
        <begin position="50"/>
        <end position="141"/>
    </location>
</feature>